<feature type="compositionally biased region" description="Low complexity" evidence="1">
    <location>
        <begin position="439"/>
        <end position="493"/>
    </location>
</feature>
<feature type="compositionally biased region" description="Basic and acidic residues" evidence="1">
    <location>
        <begin position="801"/>
        <end position="811"/>
    </location>
</feature>
<name>A0A836BAQ9_9CHLO</name>
<feature type="compositionally biased region" description="Low complexity" evidence="1">
    <location>
        <begin position="816"/>
        <end position="827"/>
    </location>
</feature>
<feature type="compositionally biased region" description="Basic and acidic residues" evidence="1">
    <location>
        <begin position="359"/>
        <end position="368"/>
    </location>
</feature>
<feature type="compositionally biased region" description="Pro residues" evidence="1">
    <location>
        <begin position="494"/>
        <end position="503"/>
    </location>
</feature>
<evidence type="ECO:0000313" key="2">
    <source>
        <dbReference type="EMBL" id="KAG2452289.1"/>
    </source>
</evidence>
<feature type="region of interest" description="Disordered" evidence="1">
    <location>
        <begin position="762"/>
        <end position="827"/>
    </location>
</feature>
<feature type="region of interest" description="Disordered" evidence="1">
    <location>
        <begin position="353"/>
        <end position="420"/>
    </location>
</feature>
<organism evidence="2 3">
    <name type="scientific">Chlamydomonas schloesseri</name>
    <dbReference type="NCBI Taxonomy" id="2026947"/>
    <lineage>
        <taxon>Eukaryota</taxon>
        <taxon>Viridiplantae</taxon>
        <taxon>Chlorophyta</taxon>
        <taxon>core chlorophytes</taxon>
        <taxon>Chlorophyceae</taxon>
        <taxon>CS clade</taxon>
        <taxon>Chlamydomonadales</taxon>
        <taxon>Chlamydomonadaceae</taxon>
        <taxon>Chlamydomonas</taxon>
    </lineage>
</organism>
<feature type="compositionally biased region" description="Low complexity" evidence="1">
    <location>
        <begin position="705"/>
        <end position="715"/>
    </location>
</feature>
<comment type="caution">
    <text evidence="2">The sequence shown here is derived from an EMBL/GenBank/DDBJ whole genome shotgun (WGS) entry which is preliminary data.</text>
</comment>
<reference evidence="2" key="1">
    <citation type="journal article" date="2020" name="bioRxiv">
        <title>Comparative genomics of Chlamydomonas.</title>
        <authorList>
            <person name="Craig R.J."/>
            <person name="Hasan A.R."/>
            <person name="Ness R.W."/>
            <person name="Keightley P.D."/>
        </authorList>
    </citation>
    <scope>NUCLEOTIDE SEQUENCE</scope>
    <source>
        <strain evidence="2">CCAP 11/173</strain>
    </source>
</reference>
<evidence type="ECO:0000256" key="1">
    <source>
        <dbReference type="SAM" id="MobiDB-lite"/>
    </source>
</evidence>
<feature type="compositionally biased region" description="Low complexity" evidence="1">
    <location>
        <begin position="378"/>
        <end position="408"/>
    </location>
</feature>
<feature type="region of interest" description="Disordered" evidence="1">
    <location>
        <begin position="686"/>
        <end position="749"/>
    </location>
</feature>
<feature type="compositionally biased region" description="Low complexity" evidence="1">
    <location>
        <begin position="723"/>
        <end position="732"/>
    </location>
</feature>
<evidence type="ECO:0000313" key="3">
    <source>
        <dbReference type="Proteomes" id="UP000613740"/>
    </source>
</evidence>
<protein>
    <submittedName>
        <fullName evidence="2">Uncharacterized protein</fullName>
    </submittedName>
</protein>
<feature type="compositionally biased region" description="Gly residues" evidence="1">
    <location>
        <begin position="694"/>
        <end position="704"/>
    </location>
</feature>
<keyword evidence="3" id="KW-1185">Reference proteome</keyword>
<dbReference type="OrthoDB" id="10680631at2759"/>
<dbReference type="Proteomes" id="UP000613740">
    <property type="component" value="Unassembled WGS sequence"/>
</dbReference>
<accession>A0A836BAQ9</accession>
<sequence length="827" mass="84246">MTAASNAAIADSRLLPSRHLLRAILVTRTEALELNAAADLLRHLGFQPPALEGALTFVRDAYEAYSIGRGHRVVLRRLVDVVRDHDAGTTAAAGTSAEALPTPQLLALACRVEEGERGARRTYALRCVLDAEPSEQQWREAVAELCSRLLQGQERHFTTEEVQATAHRLAVLWACALKLMQAPAAASKPRHEAGAAAGGAQGPSGDASAAAGIGAAQACTSAAWGDGGADATGGEAAAALGGLRHRHRELSALLSARVAAASLGRLAAWARGCEVWGEDAARSLVAGAAAAAADAAATAEEQPPAVTAAIACRDIFGECGDGNGTCGHLRRSSSGGRAGTDELGGCAALEVELAPTGQQEHENEHERDSDDDMEIDHQTQQHQQQTEYQLQTHENQQHQQADQTSTQPCMPPQPQPQLQPAVPAMVPDVSVVPAEDAGCAPAAPASASARPAASPQQAAVAVGPGSGSTPSSGAPSVGPAAGRPPIGMARRPPAVSPPPPPSHTFPWLERRGLPSPTVLPVDALAAAAAAAKCPPGAAATAVNAAASPGIPANLVGAKQPGPVGASERAQRWVAPPLQEVAAAGAAAAGAQHVHGGSGAADAVPETQQATTPVVSSFAAASSLQDTADAQAPAADVWQLWRRQQEPPGHRASHYLAYSAEAAAFGWAAGLSVSDTWGAGQPVQLSWQPADGRPGVMGGGSGPGGSAPVAAFPGASDARMAVQAAGSGEAPASSEERRVPQRQGVSAPAGAVSPLARVAAAVLSTDQSPASMDMSPGSPAPKQPWKASQPQQEQQQEQEPETEPKPEPKQEQEQEQDTGQQQEQGPKP</sequence>
<dbReference type="EMBL" id="JAEHOD010000006">
    <property type="protein sequence ID" value="KAG2452289.1"/>
    <property type="molecule type" value="Genomic_DNA"/>
</dbReference>
<dbReference type="AlphaFoldDB" id="A0A836BAQ9"/>
<feature type="region of interest" description="Disordered" evidence="1">
    <location>
        <begin position="439"/>
        <end position="506"/>
    </location>
</feature>
<gene>
    <name evidence="2" type="ORF">HYH02_003313</name>
</gene>
<proteinExistence type="predicted"/>